<proteinExistence type="predicted"/>
<gene>
    <name evidence="1" type="ORF">PSN13_06538</name>
</gene>
<dbReference type="SUPFAM" id="SSF46785">
    <property type="entry name" value="Winged helix' DNA-binding domain"/>
    <property type="match status" value="1"/>
</dbReference>
<protein>
    <submittedName>
        <fullName evidence="1">Uncharacterized protein</fullName>
    </submittedName>
</protein>
<dbReference type="InterPro" id="IPR036390">
    <property type="entry name" value="WH_DNA-bd_sf"/>
</dbReference>
<sequence>MATRIISPDVAVILRKADLGAIHGRHIGRRWTIWDGLIEVTEPVDVLETAGLLKRGELTGGDIFPRRNYQLTDAGRIELDRYIRKLHADQARAA</sequence>
<dbReference type="AlphaFoldDB" id="A0A328NGZ9"/>
<dbReference type="RefSeq" id="WP_112678889.1">
    <property type="nucleotide sequence ID" value="NZ_PYAG01000041.1"/>
</dbReference>
<accession>A0A328NGZ9</accession>
<name>A0A328NGZ9_9ACTN</name>
<comment type="caution">
    <text evidence="1">The sequence shown here is derived from an EMBL/GenBank/DDBJ whole genome shotgun (WGS) entry which is preliminary data.</text>
</comment>
<reference evidence="1 2" key="1">
    <citation type="submission" date="2018-03" db="EMBL/GenBank/DDBJ databases">
        <title>Defining the species Micromonospora saelicesensis and Micromonospora noduli under the framework of genomics.</title>
        <authorList>
            <person name="Riesco R."/>
            <person name="Trujillo M.E."/>
        </authorList>
    </citation>
    <scope>NUCLEOTIDE SEQUENCE [LARGE SCALE GENOMIC DNA]</scope>
    <source>
        <strain evidence="1 2">PSN13</strain>
    </source>
</reference>
<evidence type="ECO:0000313" key="2">
    <source>
        <dbReference type="Proteomes" id="UP000249419"/>
    </source>
</evidence>
<organism evidence="1 2">
    <name type="scientific">Micromonospora saelicesensis</name>
    <dbReference type="NCBI Taxonomy" id="285676"/>
    <lineage>
        <taxon>Bacteria</taxon>
        <taxon>Bacillati</taxon>
        <taxon>Actinomycetota</taxon>
        <taxon>Actinomycetes</taxon>
        <taxon>Micromonosporales</taxon>
        <taxon>Micromonosporaceae</taxon>
        <taxon>Micromonospora</taxon>
    </lineage>
</organism>
<evidence type="ECO:0000313" key="1">
    <source>
        <dbReference type="EMBL" id="RAO26510.1"/>
    </source>
</evidence>
<dbReference type="EMBL" id="PYAG01000041">
    <property type="protein sequence ID" value="RAO26510.1"/>
    <property type="molecule type" value="Genomic_DNA"/>
</dbReference>
<dbReference type="Proteomes" id="UP000249419">
    <property type="component" value="Unassembled WGS sequence"/>
</dbReference>